<comment type="caution">
    <text evidence="2">The sequence shown here is derived from an EMBL/GenBank/DDBJ whole genome shotgun (WGS) entry which is preliminary data.</text>
</comment>
<dbReference type="InterPro" id="IPR035986">
    <property type="entry name" value="PKD_dom_sf"/>
</dbReference>
<dbReference type="InterPro" id="IPR013783">
    <property type="entry name" value="Ig-like_fold"/>
</dbReference>
<reference evidence="2 3" key="1">
    <citation type="submission" date="2023-03" db="EMBL/GenBank/DDBJ databases">
        <title>WGS of Methanotrichaceae archaeon Mx.</title>
        <authorList>
            <person name="Sorokin D.Y."/>
            <person name="Merkel A.Y."/>
        </authorList>
    </citation>
    <scope>NUCLEOTIDE SEQUENCE [LARGE SCALE GENOMIC DNA]</scope>
    <source>
        <strain evidence="2 3">Mx</strain>
    </source>
</reference>
<gene>
    <name evidence="2" type="ORF">P0O15_01540</name>
</gene>
<accession>A0ABT5X582</accession>
<evidence type="ECO:0000313" key="3">
    <source>
        <dbReference type="Proteomes" id="UP001220010"/>
    </source>
</evidence>
<dbReference type="PROSITE" id="PS50093">
    <property type="entry name" value="PKD"/>
    <property type="match status" value="1"/>
</dbReference>
<keyword evidence="3" id="KW-1185">Reference proteome</keyword>
<dbReference type="EMBL" id="JARFPK010000004">
    <property type="protein sequence ID" value="MDF0589862.1"/>
    <property type="molecule type" value="Genomic_DNA"/>
</dbReference>
<dbReference type="PROSITE" id="PS51257">
    <property type="entry name" value="PROKAR_LIPOPROTEIN"/>
    <property type="match status" value="1"/>
</dbReference>
<sequence>MRMIMKGYLISILICVAVCFSSGCMDQGNEDEGGPSDGPLSPLSVVITSPATGSILSGDDRVSFHGEVRGGEPPYTYQWSSSLDGTLSEERSFSKPPSEMSKGRYVVTLTAADAAGTMSEASVTVTVL</sequence>
<dbReference type="Proteomes" id="UP001220010">
    <property type="component" value="Unassembled WGS sequence"/>
</dbReference>
<dbReference type="InterPro" id="IPR000601">
    <property type="entry name" value="PKD_dom"/>
</dbReference>
<dbReference type="CDD" id="cd00146">
    <property type="entry name" value="PKD"/>
    <property type="match status" value="1"/>
</dbReference>
<dbReference type="SUPFAM" id="SSF49299">
    <property type="entry name" value="PKD domain"/>
    <property type="match status" value="1"/>
</dbReference>
<name>A0ABT5X582_9EURY</name>
<evidence type="ECO:0000259" key="1">
    <source>
        <dbReference type="PROSITE" id="PS50093"/>
    </source>
</evidence>
<proteinExistence type="predicted"/>
<organism evidence="2 3">
    <name type="scientific">Candidatus Methanocrinis natronophilus</name>
    <dbReference type="NCBI Taxonomy" id="3033396"/>
    <lineage>
        <taxon>Archaea</taxon>
        <taxon>Methanobacteriati</taxon>
        <taxon>Methanobacteriota</taxon>
        <taxon>Stenosarchaea group</taxon>
        <taxon>Methanomicrobia</taxon>
        <taxon>Methanotrichales</taxon>
        <taxon>Methanotrichaceae</taxon>
        <taxon>Methanocrinis</taxon>
    </lineage>
</organism>
<protein>
    <submittedName>
        <fullName evidence="2">PKD domain-containing protein</fullName>
    </submittedName>
</protein>
<evidence type="ECO:0000313" key="2">
    <source>
        <dbReference type="EMBL" id="MDF0589862.1"/>
    </source>
</evidence>
<feature type="domain" description="PKD" evidence="1">
    <location>
        <begin position="71"/>
        <end position="128"/>
    </location>
</feature>
<dbReference type="Gene3D" id="2.60.40.10">
    <property type="entry name" value="Immunoglobulins"/>
    <property type="match status" value="1"/>
</dbReference>